<dbReference type="Proteomes" id="UP000760494">
    <property type="component" value="Unassembled WGS sequence"/>
</dbReference>
<dbReference type="EMBL" id="CABFJX010000419">
    <property type="protein sequence ID" value="VTT83501.1"/>
    <property type="molecule type" value="Genomic_DNA"/>
</dbReference>
<comment type="caution">
    <text evidence="1">The sequence shown here is derived from an EMBL/GenBank/DDBJ whole genome shotgun (WGS) entry which is preliminary data.</text>
</comment>
<protein>
    <submittedName>
        <fullName evidence="1">Uncharacterized protein</fullName>
    </submittedName>
</protein>
<sequence>MGELVLKNVIYAPNYICNVIGGNIAQDGYAAKVDTGSFKCSGDIRDTTGCRVAHFRLNKNSMQQIEVRIWGPPSGRELKERSAFPTRIRLDLPYFKHDIWAKWPTDERCRFERYRLTRFPSVNIGKRPWSEEELQWLGNEGINFDEMVERTKIRHDEEHPADAGIKTRKVVTILRGKHRAQWLKNPFQEHFDLHTRSCKAYACDRAFSLAQNGFVYQVWDDAQQFMYMYGYEYEVNDDCGIAAIQVKDIMREQVLEVSNDEEWEDEDEDVCECEHDKCECVDGID</sequence>
<proteinExistence type="predicted"/>
<gene>
    <name evidence="1" type="ORF">C2S_12758</name>
</gene>
<reference evidence="1" key="1">
    <citation type="submission" date="2019-05" db="EMBL/GenBank/DDBJ databases">
        <authorList>
            <person name="Piombo E."/>
        </authorList>
    </citation>
    <scope>NUCLEOTIDE SEQUENCE</scope>
    <source>
        <strain evidence="1">C2S</strain>
    </source>
</reference>
<dbReference type="AlphaFoldDB" id="A0A2H3RPL7"/>
<evidence type="ECO:0000313" key="2">
    <source>
        <dbReference type="Proteomes" id="UP000760494"/>
    </source>
</evidence>
<name>A0A2H3RPL7_FUSFU</name>
<organism evidence="1 2">
    <name type="scientific">Fusarium fujikuroi</name>
    <name type="common">Bakanae and foot rot disease fungus</name>
    <name type="synonym">Gibberella fujikuroi</name>
    <dbReference type="NCBI Taxonomy" id="5127"/>
    <lineage>
        <taxon>Eukaryota</taxon>
        <taxon>Fungi</taxon>
        <taxon>Dikarya</taxon>
        <taxon>Ascomycota</taxon>
        <taxon>Pezizomycotina</taxon>
        <taxon>Sordariomycetes</taxon>
        <taxon>Hypocreomycetidae</taxon>
        <taxon>Hypocreales</taxon>
        <taxon>Nectriaceae</taxon>
        <taxon>Fusarium</taxon>
        <taxon>Fusarium fujikuroi species complex</taxon>
    </lineage>
</organism>
<accession>A0A2H3RPL7</accession>
<evidence type="ECO:0000313" key="1">
    <source>
        <dbReference type="EMBL" id="VTT83501.1"/>
    </source>
</evidence>